<dbReference type="AlphaFoldDB" id="A0A226DZA6"/>
<organism evidence="8 9">
    <name type="scientific">Folsomia candida</name>
    <name type="common">Springtail</name>
    <dbReference type="NCBI Taxonomy" id="158441"/>
    <lineage>
        <taxon>Eukaryota</taxon>
        <taxon>Metazoa</taxon>
        <taxon>Ecdysozoa</taxon>
        <taxon>Arthropoda</taxon>
        <taxon>Hexapoda</taxon>
        <taxon>Collembola</taxon>
        <taxon>Entomobryomorpha</taxon>
        <taxon>Isotomoidea</taxon>
        <taxon>Isotomidae</taxon>
        <taxon>Proisotominae</taxon>
        <taxon>Folsomia</taxon>
    </lineage>
</organism>
<keyword evidence="8" id="KW-0418">Kinase</keyword>
<dbReference type="InterPro" id="IPR035914">
    <property type="entry name" value="Sperma_CUB_dom_sf"/>
</dbReference>
<dbReference type="InterPro" id="IPR011333">
    <property type="entry name" value="SKP1/BTB/POZ_sf"/>
</dbReference>
<dbReference type="FunFam" id="3.30.710.10:FF:000018">
    <property type="entry name" value="S-phase kinase-associated protein 1"/>
    <property type="match status" value="1"/>
</dbReference>
<dbReference type="InterPro" id="IPR001232">
    <property type="entry name" value="SKP1-like"/>
</dbReference>
<dbReference type="SMART" id="SM00512">
    <property type="entry name" value="Skp1"/>
    <property type="match status" value="1"/>
</dbReference>
<comment type="caution">
    <text evidence="8">The sequence shown here is derived from an EMBL/GenBank/DDBJ whole genome shotgun (WGS) entry which is preliminary data.</text>
</comment>
<dbReference type="GO" id="GO:0016301">
    <property type="term" value="F:kinase activity"/>
    <property type="evidence" value="ECO:0007669"/>
    <property type="project" value="UniProtKB-KW"/>
</dbReference>
<keyword evidence="8" id="KW-0808">Transferase</keyword>
<feature type="signal peptide" evidence="6">
    <location>
        <begin position="1"/>
        <end position="23"/>
    </location>
</feature>
<dbReference type="CDD" id="cd00041">
    <property type="entry name" value="CUB"/>
    <property type="match status" value="2"/>
</dbReference>
<evidence type="ECO:0000256" key="5">
    <source>
        <dbReference type="SAM" id="MobiDB-lite"/>
    </source>
</evidence>
<dbReference type="SUPFAM" id="SSF54695">
    <property type="entry name" value="POZ domain"/>
    <property type="match status" value="1"/>
</dbReference>
<proteinExistence type="inferred from homology"/>
<feature type="chain" id="PRO_5012533590" evidence="6">
    <location>
        <begin position="24"/>
        <end position="507"/>
    </location>
</feature>
<evidence type="ECO:0000259" key="7">
    <source>
        <dbReference type="PROSITE" id="PS01180"/>
    </source>
</evidence>
<evidence type="ECO:0000256" key="2">
    <source>
        <dbReference type="ARBA" id="ARBA00022786"/>
    </source>
</evidence>
<dbReference type="SUPFAM" id="SSF49854">
    <property type="entry name" value="Spermadhesin, CUB domain"/>
    <property type="match status" value="2"/>
</dbReference>
<comment type="caution">
    <text evidence="4">Lacks conserved residue(s) required for the propagation of feature annotation.</text>
</comment>
<feature type="region of interest" description="Disordered" evidence="5">
    <location>
        <begin position="92"/>
        <end position="125"/>
    </location>
</feature>
<dbReference type="OrthoDB" id="6369184at2759"/>
<dbReference type="Gene3D" id="3.30.710.10">
    <property type="entry name" value="Potassium Channel Kv1.1, Chain A"/>
    <property type="match status" value="1"/>
</dbReference>
<evidence type="ECO:0000313" key="9">
    <source>
        <dbReference type="Proteomes" id="UP000198287"/>
    </source>
</evidence>
<dbReference type="InterPro" id="IPR016073">
    <property type="entry name" value="Skp1_comp_POZ"/>
</dbReference>
<dbReference type="InterPro" id="IPR036296">
    <property type="entry name" value="SKP1-like_dim_sf"/>
</dbReference>
<dbReference type="Gene3D" id="2.60.120.290">
    <property type="entry name" value="Spermadhesin, CUB domain"/>
    <property type="match status" value="2"/>
</dbReference>
<name>A0A226DZA6_FOLCA</name>
<keyword evidence="3" id="KW-1015">Disulfide bond</keyword>
<comment type="similarity">
    <text evidence="1">Belongs to the SKP1 family.</text>
</comment>
<keyword evidence="6" id="KW-0732">Signal</keyword>
<dbReference type="InterPro" id="IPR016897">
    <property type="entry name" value="SKP1"/>
</dbReference>
<dbReference type="Pfam" id="PF03931">
    <property type="entry name" value="Skp1_POZ"/>
    <property type="match status" value="1"/>
</dbReference>
<dbReference type="PANTHER" id="PTHR11165">
    <property type="entry name" value="SKP1"/>
    <property type="match status" value="1"/>
</dbReference>
<dbReference type="EMBL" id="LNIX01000009">
    <property type="protein sequence ID" value="OXA50380.1"/>
    <property type="molecule type" value="Genomic_DNA"/>
</dbReference>
<evidence type="ECO:0000256" key="6">
    <source>
        <dbReference type="SAM" id="SignalP"/>
    </source>
</evidence>
<feature type="domain" description="CUB" evidence="7">
    <location>
        <begin position="32"/>
        <end position="188"/>
    </location>
</feature>
<accession>A0A226DZA6</accession>
<keyword evidence="9" id="KW-1185">Reference proteome</keyword>
<feature type="domain" description="CUB" evidence="7">
    <location>
        <begin position="204"/>
        <end position="323"/>
    </location>
</feature>
<feature type="compositionally biased region" description="Basic and acidic residues" evidence="5">
    <location>
        <begin position="109"/>
        <end position="125"/>
    </location>
</feature>
<dbReference type="InterPro" id="IPR000859">
    <property type="entry name" value="CUB_dom"/>
</dbReference>
<evidence type="ECO:0000256" key="3">
    <source>
        <dbReference type="ARBA" id="ARBA00023157"/>
    </source>
</evidence>
<protein>
    <submittedName>
        <fullName evidence="8">S-phase kinase-associated protein 1</fullName>
    </submittedName>
</protein>
<dbReference type="CDD" id="cd18322">
    <property type="entry name" value="BTB_POZ_SKP1"/>
    <property type="match status" value="1"/>
</dbReference>
<dbReference type="SUPFAM" id="SSF81382">
    <property type="entry name" value="Skp1 dimerisation domain-like"/>
    <property type="match status" value="1"/>
</dbReference>
<gene>
    <name evidence="8" type="ORF">Fcan01_15060</name>
</gene>
<dbReference type="Pfam" id="PF00431">
    <property type="entry name" value="CUB"/>
    <property type="match status" value="3"/>
</dbReference>
<dbReference type="PROSITE" id="PS01180">
    <property type="entry name" value="CUB"/>
    <property type="match status" value="2"/>
</dbReference>
<dbReference type="GO" id="GO:0006511">
    <property type="term" value="P:ubiquitin-dependent protein catabolic process"/>
    <property type="evidence" value="ECO:0007669"/>
    <property type="project" value="InterPro"/>
</dbReference>
<dbReference type="Pfam" id="PF01466">
    <property type="entry name" value="Skp1"/>
    <property type="match status" value="1"/>
</dbReference>
<evidence type="ECO:0000256" key="1">
    <source>
        <dbReference type="ARBA" id="ARBA00009993"/>
    </source>
</evidence>
<sequence length="507" mass="58444">MHTAKKLQLCISFYILVRYSVQSAYLDNVPRCMPLVQSNEHEKNGTFSSNDYPSHYPAKTHCRFDFIGNPKERVKIVFTDFNLYHPDGAYSQGDRLSNKGGGHSVSQNQRERDEERRKEREKDCSGEDVDVLSAFVYDADDNLDRIDDYCGSAPPLSIMSSSNKLTLEFRSSTSSQYVRGFSALYSFVEDFGIMTGQQASGYPCRFIFNSTETSNGTIASPNYPGLYPRNTECHYFFNGKDNEHVELHFTYFHIDGVQPCDDDTYSDYVELSNYIPIDRKYDRKCGTMESGFKVKSDRKFFRVNFKSNDRYDATGFEATYQFTDKANHLTIRNIRNHGQIPTFWMTPHVILQSSDNENFTVSLEVAKMSATVKTLLEDLGYAEDKPDTIPLPNVRGEILRLVVNWCNQHKNDTPLPEDDEGREKRTDDISPWDQEFLRVEQPILFDLILAANYLDIKGLLDVCCKTVANMIKGKTPEEIRKTFNIKNDFSPAEEEQIRKENEWCEEK</sequence>
<dbReference type="FunFam" id="2.60.120.290:FF:000058">
    <property type="entry name" value="CUB domaincontaining protein"/>
    <property type="match status" value="1"/>
</dbReference>
<dbReference type="SMART" id="SM00042">
    <property type="entry name" value="CUB"/>
    <property type="match status" value="2"/>
</dbReference>
<dbReference type="InterPro" id="IPR016072">
    <property type="entry name" value="Skp1_comp_dimer"/>
</dbReference>
<evidence type="ECO:0000313" key="8">
    <source>
        <dbReference type="EMBL" id="OXA50380.1"/>
    </source>
</evidence>
<keyword evidence="2" id="KW-0833">Ubl conjugation pathway</keyword>
<reference evidence="8 9" key="1">
    <citation type="submission" date="2015-12" db="EMBL/GenBank/DDBJ databases">
        <title>The genome of Folsomia candida.</title>
        <authorList>
            <person name="Faddeeva A."/>
            <person name="Derks M.F."/>
            <person name="Anvar Y."/>
            <person name="Smit S."/>
            <person name="Van Straalen N."/>
            <person name="Roelofs D."/>
        </authorList>
    </citation>
    <scope>NUCLEOTIDE SEQUENCE [LARGE SCALE GENOMIC DNA]</scope>
    <source>
        <strain evidence="8 9">VU population</strain>
        <tissue evidence="8">Whole body</tissue>
    </source>
</reference>
<dbReference type="Proteomes" id="UP000198287">
    <property type="component" value="Unassembled WGS sequence"/>
</dbReference>
<dbReference type="STRING" id="158441.A0A226DZA6"/>
<evidence type="ECO:0000256" key="4">
    <source>
        <dbReference type="PROSITE-ProRule" id="PRU00059"/>
    </source>
</evidence>